<dbReference type="PANTHER" id="PTHR10458:SF22">
    <property type="entry name" value="PEPTIDE DEFORMYLASE"/>
    <property type="match status" value="1"/>
</dbReference>
<dbReference type="PRINTS" id="PR01576">
    <property type="entry name" value="PDEFORMYLASE"/>
</dbReference>
<feature type="active site" evidence="2">
    <location>
        <position position="133"/>
    </location>
</feature>
<evidence type="ECO:0000256" key="2">
    <source>
        <dbReference type="HAMAP-Rule" id="MF_00163"/>
    </source>
</evidence>
<proteinExistence type="inferred from homology"/>
<dbReference type="InterPro" id="IPR036821">
    <property type="entry name" value="Peptide_deformylase_sf"/>
</dbReference>
<dbReference type="Proteomes" id="UP000553706">
    <property type="component" value="Unassembled WGS sequence"/>
</dbReference>
<reference evidence="3 4" key="1">
    <citation type="submission" date="2020-08" db="EMBL/GenBank/DDBJ databases">
        <title>Genomic Encyclopedia of Type Strains, Phase IV (KMG-IV): sequencing the most valuable type-strain genomes for metagenomic binning, comparative biology and taxonomic classification.</title>
        <authorList>
            <person name="Goeker M."/>
        </authorList>
    </citation>
    <scope>NUCLEOTIDE SEQUENCE [LARGE SCALE GENOMIC DNA]</scope>
    <source>
        <strain evidence="3 4">DSM 27026</strain>
    </source>
</reference>
<keyword evidence="4" id="KW-1185">Reference proteome</keyword>
<accession>A0A840V8F4</accession>
<dbReference type="InterPro" id="IPR023635">
    <property type="entry name" value="Peptide_deformylase"/>
</dbReference>
<dbReference type="Gene3D" id="3.90.45.10">
    <property type="entry name" value="Peptide deformylase"/>
    <property type="match status" value="1"/>
</dbReference>
<protein>
    <recommendedName>
        <fullName evidence="2">Peptide deformylase-like</fullName>
    </recommendedName>
    <alternativeName>
        <fullName evidence="2">Polypeptide deformylase-like</fullName>
    </alternativeName>
</protein>
<dbReference type="CDD" id="cd00487">
    <property type="entry name" value="Pep_deformylase"/>
    <property type="match status" value="1"/>
</dbReference>
<dbReference type="AlphaFoldDB" id="A0A840V8F4"/>
<evidence type="ECO:0000313" key="3">
    <source>
        <dbReference type="EMBL" id="MBB5371993.1"/>
    </source>
</evidence>
<dbReference type="PANTHER" id="PTHR10458">
    <property type="entry name" value="PEPTIDE DEFORMYLASE"/>
    <property type="match status" value="1"/>
</dbReference>
<comment type="similarity">
    <text evidence="1 2">Belongs to the polypeptide deformylase family.</text>
</comment>
<dbReference type="Pfam" id="PF01327">
    <property type="entry name" value="Pep_deformylase"/>
    <property type="match status" value="1"/>
</dbReference>
<dbReference type="RefSeq" id="WP_183264997.1">
    <property type="nucleotide sequence ID" value="NZ_JACHFJ010000001.1"/>
</dbReference>
<evidence type="ECO:0000256" key="1">
    <source>
        <dbReference type="ARBA" id="ARBA00010759"/>
    </source>
</evidence>
<dbReference type="SUPFAM" id="SSF56420">
    <property type="entry name" value="Peptide deformylase"/>
    <property type="match status" value="1"/>
</dbReference>
<organism evidence="3 4">
    <name type="scientific">Acidocella aromatica</name>
    <dbReference type="NCBI Taxonomy" id="1303579"/>
    <lineage>
        <taxon>Bacteria</taxon>
        <taxon>Pseudomonadati</taxon>
        <taxon>Pseudomonadota</taxon>
        <taxon>Alphaproteobacteria</taxon>
        <taxon>Acetobacterales</taxon>
        <taxon>Acidocellaceae</taxon>
        <taxon>Acidocella</taxon>
    </lineage>
</organism>
<evidence type="ECO:0000313" key="4">
    <source>
        <dbReference type="Proteomes" id="UP000553706"/>
    </source>
</evidence>
<gene>
    <name evidence="3" type="ORF">HNP71_000217</name>
</gene>
<sequence>MTIRDILKFPNPGLRQPAAVVSVFDGALKALSGDLIDTMRAAPGIGITGPHIGESWRIIVLELIPGEVRIYVNPQIIWQSAELKIHEEGSVSMPGAIETVERPARVRVRYQDIDGVPAAEEADGLLAVCLQHEIDQLDGIFWIHRLSRLKRDRLTKKWEKQRSR</sequence>
<dbReference type="PIRSF" id="PIRSF004749">
    <property type="entry name" value="Pep_def"/>
    <property type="match status" value="1"/>
</dbReference>
<name>A0A840V8F4_9PROT</name>
<comment type="caution">
    <text evidence="3">The sequence shown here is derived from an EMBL/GenBank/DDBJ whole genome shotgun (WGS) entry which is preliminary data.</text>
</comment>
<dbReference type="NCBIfam" id="NF009484">
    <property type="entry name" value="PRK12846.1-5"/>
    <property type="match status" value="1"/>
</dbReference>
<comment type="caution">
    <text evidence="2">Lacks conserved residue(s) required for the propagation of feature annotation.</text>
</comment>
<dbReference type="NCBIfam" id="TIGR00079">
    <property type="entry name" value="pept_deformyl"/>
    <property type="match status" value="1"/>
</dbReference>
<dbReference type="HAMAP" id="MF_00163">
    <property type="entry name" value="Pep_deformylase"/>
    <property type="match status" value="1"/>
</dbReference>
<dbReference type="EMBL" id="JACHFJ010000001">
    <property type="protein sequence ID" value="MBB5371993.1"/>
    <property type="molecule type" value="Genomic_DNA"/>
</dbReference>
<dbReference type="GO" id="GO:0042586">
    <property type="term" value="F:peptide deformylase activity"/>
    <property type="evidence" value="ECO:0007669"/>
    <property type="project" value="InterPro"/>
</dbReference>
<keyword evidence="3" id="KW-0378">Hydrolase</keyword>